<dbReference type="Proteomes" id="UP000078228">
    <property type="component" value="Unassembled WGS sequence"/>
</dbReference>
<keyword evidence="3" id="KW-1185">Reference proteome</keyword>
<evidence type="ECO:0000313" key="1">
    <source>
        <dbReference type="EMBL" id="OAU95364.1"/>
    </source>
</evidence>
<sequence length="48" mass="5494">MDIAKDFAVKFFMLKIGATPKGRLIEQHDVFFDIADDVKSLIPHFEQA</sequence>
<evidence type="ECO:0000313" key="2">
    <source>
        <dbReference type="EMBL" id="OAV01897.1"/>
    </source>
</evidence>
<accession>A0A198UGC0</accession>
<gene>
    <name evidence="2" type="ORF">AO382_0263</name>
    <name evidence="1" type="ORF">AO384_1555</name>
</gene>
<dbReference type="Proteomes" id="UP000078446">
    <property type="component" value="Unassembled WGS sequence"/>
</dbReference>
<reference evidence="3 4" key="1">
    <citation type="journal article" date="2016" name="Genome Biol. Evol.">
        <title>Comparative Genomic Analyses of the Moraxella catarrhalis Serosensitive and Seroresistant Lineages Demonstrate Their Independent Evolution.</title>
        <authorList>
            <person name="Earl J.P."/>
            <person name="de Vries S.P."/>
            <person name="Ahmed A."/>
            <person name="Powell E."/>
            <person name="Schultz M.P."/>
            <person name="Hermans P.W."/>
            <person name="Hill D.J."/>
            <person name="Zhou Z."/>
            <person name="Constantinidou C.I."/>
            <person name="Hu F.Z."/>
            <person name="Bootsma H.J."/>
            <person name="Ehrlich G.D."/>
        </authorList>
    </citation>
    <scope>NUCLEOTIDE SEQUENCE [LARGE SCALE GENOMIC DNA]</scope>
    <source>
        <strain evidence="1 3">Z7542</strain>
        <strain evidence="2 4">Z7574</strain>
    </source>
</reference>
<evidence type="ECO:0000313" key="4">
    <source>
        <dbReference type="Proteomes" id="UP000078446"/>
    </source>
</evidence>
<proteinExistence type="predicted"/>
<organism evidence="1 3">
    <name type="scientific">Moraxella catarrhalis</name>
    <name type="common">Branhamella catarrhalis</name>
    <dbReference type="NCBI Taxonomy" id="480"/>
    <lineage>
        <taxon>Bacteria</taxon>
        <taxon>Pseudomonadati</taxon>
        <taxon>Pseudomonadota</taxon>
        <taxon>Gammaproteobacteria</taxon>
        <taxon>Moraxellales</taxon>
        <taxon>Moraxellaceae</taxon>
        <taxon>Moraxella</taxon>
    </lineage>
</organism>
<dbReference type="AlphaFoldDB" id="A0A198UGC0"/>
<comment type="caution">
    <text evidence="1">The sequence shown here is derived from an EMBL/GenBank/DDBJ whole genome shotgun (WGS) entry which is preliminary data.</text>
</comment>
<dbReference type="EMBL" id="LXHE01000002">
    <property type="protein sequence ID" value="OAV01897.1"/>
    <property type="molecule type" value="Genomic_DNA"/>
</dbReference>
<dbReference type="EMBL" id="LXHC01000024">
    <property type="protein sequence ID" value="OAU95364.1"/>
    <property type="molecule type" value="Genomic_DNA"/>
</dbReference>
<dbReference type="PATRIC" id="fig|480.236.peg.1482"/>
<protein>
    <recommendedName>
        <fullName evidence="5">DUF1543 domain-containing protein</fullName>
    </recommendedName>
</protein>
<evidence type="ECO:0000313" key="3">
    <source>
        <dbReference type="Proteomes" id="UP000078228"/>
    </source>
</evidence>
<dbReference type="Gene3D" id="3.10.20.10">
    <property type="match status" value="1"/>
</dbReference>
<name>A0A198UGC0_MORCA</name>
<evidence type="ECO:0008006" key="5">
    <source>
        <dbReference type="Google" id="ProtNLM"/>
    </source>
</evidence>